<dbReference type="Proteomes" id="UP000630887">
    <property type="component" value="Unassembled WGS sequence"/>
</dbReference>
<dbReference type="AlphaFoldDB" id="A0A8J3KT04"/>
<dbReference type="SUPFAM" id="SSF51261">
    <property type="entry name" value="Duplicated hybrid motif"/>
    <property type="match status" value="1"/>
</dbReference>
<comment type="caution">
    <text evidence="3">The sequence shown here is derived from an EMBL/GenBank/DDBJ whole genome shotgun (WGS) entry which is preliminary data.</text>
</comment>
<feature type="region of interest" description="Disordered" evidence="1">
    <location>
        <begin position="134"/>
        <end position="163"/>
    </location>
</feature>
<evidence type="ECO:0000256" key="1">
    <source>
        <dbReference type="SAM" id="MobiDB-lite"/>
    </source>
</evidence>
<dbReference type="Pfam" id="PF01551">
    <property type="entry name" value="Peptidase_M23"/>
    <property type="match status" value="1"/>
</dbReference>
<evidence type="ECO:0000313" key="3">
    <source>
        <dbReference type="EMBL" id="GIG05677.1"/>
    </source>
</evidence>
<feature type="domain" description="M23ase beta-sheet core" evidence="2">
    <location>
        <begin position="20"/>
        <end position="89"/>
    </location>
</feature>
<dbReference type="InterPro" id="IPR050570">
    <property type="entry name" value="Cell_wall_metabolism_enzyme"/>
</dbReference>
<dbReference type="GO" id="GO:0004222">
    <property type="term" value="F:metalloendopeptidase activity"/>
    <property type="evidence" value="ECO:0007669"/>
    <property type="project" value="TreeGrafter"/>
</dbReference>
<dbReference type="Gene3D" id="2.70.70.10">
    <property type="entry name" value="Glucose Permease (Domain IIA)"/>
    <property type="match status" value="1"/>
</dbReference>
<evidence type="ECO:0000259" key="2">
    <source>
        <dbReference type="Pfam" id="PF01551"/>
    </source>
</evidence>
<dbReference type="InterPro" id="IPR016047">
    <property type="entry name" value="M23ase_b-sheet_dom"/>
</dbReference>
<dbReference type="InterPro" id="IPR011055">
    <property type="entry name" value="Dup_hybrid_motif"/>
</dbReference>
<feature type="compositionally biased region" description="Polar residues" evidence="1">
    <location>
        <begin position="141"/>
        <end position="153"/>
    </location>
</feature>
<evidence type="ECO:0000313" key="4">
    <source>
        <dbReference type="Proteomes" id="UP000630887"/>
    </source>
</evidence>
<dbReference type="PANTHER" id="PTHR21666:SF270">
    <property type="entry name" value="MUREIN HYDROLASE ACTIVATOR ENVC"/>
    <property type="match status" value="1"/>
</dbReference>
<proteinExistence type="predicted"/>
<protein>
    <recommendedName>
        <fullName evidence="2">M23ase beta-sheet core domain-containing protein</fullName>
    </recommendedName>
</protein>
<accession>A0A8J3KT04</accession>
<keyword evidence="4" id="KW-1185">Reference proteome</keyword>
<gene>
    <name evidence="3" type="ORF">Cco03nite_23770</name>
</gene>
<dbReference type="EMBL" id="BONI01000016">
    <property type="protein sequence ID" value="GIG05677.1"/>
    <property type="molecule type" value="Genomic_DNA"/>
</dbReference>
<dbReference type="CDD" id="cd12797">
    <property type="entry name" value="M23_peptidase"/>
    <property type="match status" value="1"/>
</dbReference>
<reference evidence="3 4" key="1">
    <citation type="submission" date="2021-01" db="EMBL/GenBank/DDBJ databases">
        <title>Whole genome shotgun sequence of Catellatospora coxensis NBRC 107359.</title>
        <authorList>
            <person name="Komaki H."/>
            <person name="Tamura T."/>
        </authorList>
    </citation>
    <scope>NUCLEOTIDE SEQUENCE [LARGE SCALE GENOMIC DNA]</scope>
    <source>
        <strain evidence="3 4">NBRC 107359</strain>
    </source>
</reference>
<organism evidence="3 4">
    <name type="scientific">Catellatospora coxensis</name>
    <dbReference type="NCBI Taxonomy" id="310354"/>
    <lineage>
        <taxon>Bacteria</taxon>
        <taxon>Bacillati</taxon>
        <taxon>Actinomycetota</taxon>
        <taxon>Actinomycetes</taxon>
        <taxon>Micromonosporales</taxon>
        <taxon>Micromonosporaceae</taxon>
        <taxon>Catellatospora</taxon>
    </lineage>
</organism>
<dbReference type="PANTHER" id="PTHR21666">
    <property type="entry name" value="PEPTIDASE-RELATED"/>
    <property type="match status" value="1"/>
</dbReference>
<name>A0A8J3KT04_9ACTN</name>
<sequence length="163" mass="17330">MKCNSSTGTCDHDGSLDQTGCGWYVDVRHAANLVYAGARVTSVVTRYCHMIQRPQVAVGDPVAAGTVLGFVGSSGRPSGPHLHFQVHLNVPAGGAAATPTAPTRVRSWRLSEPNSDREFLYVVGGPYRQLTGSVGADDTGWEQNAGDQRTVGSSRRLDLVHGR</sequence>
<dbReference type="RefSeq" id="WP_239167316.1">
    <property type="nucleotide sequence ID" value="NZ_BONI01000016.1"/>
</dbReference>